<keyword evidence="6 7" id="KW-0472">Membrane</keyword>
<feature type="transmembrane region" description="Helical" evidence="7">
    <location>
        <begin position="247"/>
        <end position="266"/>
    </location>
</feature>
<dbReference type="GO" id="GO:0005886">
    <property type="term" value="C:plasma membrane"/>
    <property type="evidence" value="ECO:0007669"/>
    <property type="project" value="UniProtKB-SubCell"/>
</dbReference>
<feature type="transmembrane region" description="Helical" evidence="7">
    <location>
        <begin position="140"/>
        <end position="160"/>
    </location>
</feature>
<dbReference type="PANTHER" id="PTHR34856:SF2">
    <property type="entry name" value="PROTEIN NRFD"/>
    <property type="match status" value="1"/>
</dbReference>
<comment type="subcellular location">
    <subcellularLocation>
        <location evidence="1">Cell membrane</location>
        <topology evidence="1">Multi-pass membrane protein</topology>
    </subcellularLocation>
</comment>
<dbReference type="EMBL" id="CP002028">
    <property type="protein sequence ID" value="ADG81635.1"/>
    <property type="molecule type" value="Genomic_DNA"/>
</dbReference>
<dbReference type="OrthoDB" id="9778963at2"/>
<proteinExistence type="inferred from homology"/>
<feature type="transmembrane region" description="Helical" evidence="7">
    <location>
        <begin position="215"/>
        <end position="235"/>
    </location>
</feature>
<feature type="transmembrane region" description="Helical" evidence="7">
    <location>
        <begin position="278"/>
        <end position="299"/>
    </location>
</feature>
<evidence type="ECO:0000256" key="5">
    <source>
        <dbReference type="ARBA" id="ARBA00022989"/>
    </source>
</evidence>
<dbReference type="KEGG" id="tjr:TherJR_0768"/>
<gene>
    <name evidence="8" type="ordered locus">TherJR_0768</name>
</gene>
<evidence type="ECO:0000256" key="1">
    <source>
        <dbReference type="ARBA" id="ARBA00004651"/>
    </source>
</evidence>
<feature type="transmembrane region" description="Helical" evidence="7">
    <location>
        <begin position="12"/>
        <end position="33"/>
    </location>
</feature>
<feature type="transmembrane region" description="Helical" evidence="7">
    <location>
        <begin position="94"/>
        <end position="115"/>
    </location>
</feature>
<evidence type="ECO:0000256" key="6">
    <source>
        <dbReference type="ARBA" id="ARBA00023136"/>
    </source>
</evidence>
<dbReference type="HOGENOM" id="CLU_045348_1_2_9"/>
<evidence type="ECO:0000256" key="2">
    <source>
        <dbReference type="ARBA" id="ARBA00008929"/>
    </source>
</evidence>
<evidence type="ECO:0000313" key="8">
    <source>
        <dbReference type="EMBL" id="ADG81635.1"/>
    </source>
</evidence>
<dbReference type="RefSeq" id="WP_013119656.1">
    <property type="nucleotide sequence ID" value="NC_014152.1"/>
</dbReference>
<organism evidence="8 9">
    <name type="scientific">Thermincola potens (strain JR)</name>
    <dbReference type="NCBI Taxonomy" id="635013"/>
    <lineage>
        <taxon>Bacteria</taxon>
        <taxon>Bacillati</taxon>
        <taxon>Bacillota</taxon>
        <taxon>Clostridia</taxon>
        <taxon>Eubacteriales</taxon>
        <taxon>Thermincolaceae</taxon>
        <taxon>Thermincola</taxon>
    </lineage>
</organism>
<accession>D5XCK9</accession>
<dbReference type="InterPro" id="IPR005614">
    <property type="entry name" value="NrfD-like"/>
</dbReference>
<dbReference type="STRING" id="635013.TherJR_0768"/>
<dbReference type="Gene3D" id="1.20.1630.10">
    <property type="entry name" value="Formate dehydrogenase/DMSO reductase domain"/>
    <property type="match status" value="1"/>
</dbReference>
<dbReference type="eggNOG" id="COG3301">
    <property type="taxonomic scope" value="Bacteria"/>
</dbReference>
<sequence>MSRELVWGLPVALYLFVGGMAAAAFYVGVFADLFSRGKLRDIARLSSYVVLIPTVIGLLMLVIDLGQPLRFWHLMFQFNPTTRIVFEPGSVMSWGVWILVVFSCLCGVAYPLFWLAEEKFARNLPVLPALAGKEKVRKTLGVLGLPFAMGVAAYTGVLLSATSVPVWATTPILPVLFIISATSTGLAAILVMMVLTKHDDHEAMEKVEKGDNALILIEIAVVIVLVIALFLAAPWTDALQNLLVGKYAVFFWIGFIFTGLILPLFIQRYNLKKQHAGTGLVLAGSLLVLFGGFFLRYIMLLAV</sequence>
<evidence type="ECO:0000256" key="4">
    <source>
        <dbReference type="ARBA" id="ARBA00022692"/>
    </source>
</evidence>
<feature type="transmembrane region" description="Helical" evidence="7">
    <location>
        <begin position="172"/>
        <end position="195"/>
    </location>
</feature>
<dbReference type="Proteomes" id="UP000002377">
    <property type="component" value="Chromosome"/>
</dbReference>
<keyword evidence="9" id="KW-1185">Reference proteome</keyword>
<keyword evidence="4 7" id="KW-0812">Transmembrane</keyword>
<evidence type="ECO:0000256" key="7">
    <source>
        <dbReference type="SAM" id="Phobius"/>
    </source>
</evidence>
<dbReference type="AlphaFoldDB" id="D5XCK9"/>
<reference evidence="8 9" key="1">
    <citation type="submission" date="2010-05" db="EMBL/GenBank/DDBJ databases">
        <title>Complete sequence of Thermincola sp. JR.</title>
        <authorList>
            <consortium name="US DOE Joint Genome Institute"/>
            <person name="Lucas S."/>
            <person name="Copeland A."/>
            <person name="Lapidus A."/>
            <person name="Cheng J.-F."/>
            <person name="Bruce D."/>
            <person name="Goodwin L."/>
            <person name="Pitluck S."/>
            <person name="Chertkov O."/>
            <person name="Detter J.C."/>
            <person name="Han C."/>
            <person name="Tapia R."/>
            <person name="Land M."/>
            <person name="Hauser L."/>
            <person name="Kyrpides N."/>
            <person name="Mikhailova N."/>
            <person name="Hazen T.C."/>
            <person name="Woyke T."/>
        </authorList>
    </citation>
    <scope>NUCLEOTIDE SEQUENCE [LARGE SCALE GENOMIC DNA]</scope>
    <source>
        <strain evidence="8 9">JR</strain>
    </source>
</reference>
<keyword evidence="5 7" id="KW-1133">Transmembrane helix</keyword>
<evidence type="ECO:0000256" key="3">
    <source>
        <dbReference type="ARBA" id="ARBA00022475"/>
    </source>
</evidence>
<protein>
    <submittedName>
        <fullName evidence="8">Polysulphide reductase NrfD</fullName>
    </submittedName>
</protein>
<dbReference type="InterPro" id="IPR052049">
    <property type="entry name" value="Electron_transfer_protein"/>
</dbReference>
<evidence type="ECO:0000313" key="9">
    <source>
        <dbReference type="Proteomes" id="UP000002377"/>
    </source>
</evidence>
<feature type="transmembrane region" description="Helical" evidence="7">
    <location>
        <begin position="45"/>
        <end position="63"/>
    </location>
</feature>
<name>D5XCK9_THEPJ</name>
<keyword evidence="3" id="KW-1003">Cell membrane</keyword>
<comment type="similarity">
    <text evidence="2">Belongs to the NrfD family.</text>
</comment>
<dbReference type="Pfam" id="PF03916">
    <property type="entry name" value="NrfD"/>
    <property type="match status" value="1"/>
</dbReference>
<dbReference type="PANTHER" id="PTHR34856">
    <property type="entry name" value="PROTEIN NRFD"/>
    <property type="match status" value="1"/>
</dbReference>